<dbReference type="Gene3D" id="3.40.50.880">
    <property type="match status" value="1"/>
</dbReference>
<evidence type="ECO:0000259" key="1">
    <source>
        <dbReference type="Pfam" id="PF01965"/>
    </source>
</evidence>
<dbReference type="InterPro" id="IPR006287">
    <property type="entry name" value="DJ-1"/>
</dbReference>
<comment type="caution">
    <text evidence="2">The sequence shown here is derived from an EMBL/GenBank/DDBJ whole genome shotgun (WGS) entry which is preliminary data.</text>
</comment>
<organism evidence="2">
    <name type="scientific">Muribaculaceae bacterium Z82</name>
    <dbReference type="NCBI Taxonomy" id="2304548"/>
    <lineage>
        <taxon>Bacteria</taxon>
        <taxon>Pseudomonadati</taxon>
        <taxon>Bacteroidota</taxon>
        <taxon>Bacteroidia</taxon>
        <taxon>Bacteroidales</taxon>
        <taxon>Muribaculaceae</taxon>
    </lineage>
</organism>
<dbReference type="EMBL" id="QWKH01000049">
    <property type="protein sequence ID" value="NBI34830.1"/>
    <property type="molecule type" value="Genomic_DNA"/>
</dbReference>
<dbReference type="GO" id="GO:0005737">
    <property type="term" value="C:cytoplasm"/>
    <property type="evidence" value="ECO:0007669"/>
    <property type="project" value="TreeGrafter"/>
</dbReference>
<accession>A0A7C9NZP2</accession>
<dbReference type="InterPro" id="IPR050325">
    <property type="entry name" value="Prot/Nucl_acid_deglycase"/>
</dbReference>
<dbReference type="PANTHER" id="PTHR48094:SF12">
    <property type="entry name" value="PARKINSON DISEASE PROTEIN 7 HOMOLOG"/>
    <property type="match status" value="1"/>
</dbReference>
<gene>
    <name evidence="2" type="ORF">D1639_07265</name>
</gene>
<dbReference type="Pfam" id="PF01965">
    <property type="entry name" value="DJ-1_PfpI"/>
    <property type="match status" value="1"/>
</dbReference>
<dbReference type="CDD" id="cd03135">
    <property type="entry name" value="GATase1_DJ-1"/>
    <property type="match status" value="1"/>
</dbReference>
<evidence type="ECO:0000313" key="2">
    <source>
        <dbReference type="EMBL" id="NBI34830.1"/>
    </source>
</evidence>
<dbReference type="InterPro" id="IPR029062">
    <property type="entry name" value="Class_I_gatase-like"/>
</dbReference>
<dbReference type="InterPro" id="IPR002818">
    <property type="entry name" value="DJ-1/PfpI"/>
</dbReference>
<dbReference type="SUPFAM" id="SSF52317">
    <property type="entry name" value="Class I glutamine amidotransferase-like"/>
    <property type="match status" value="1"/>
</dbReference>
<dbReference type="NCBIfam" id="TIGR01383">
    <property type="entry name" value="not_thiJ"/>
    <property type="match status" value="1"/>
</dbReference>
<feature type="domain" description="DJ-1/PfpI" evidence="1">
    <location>
        <begin position="28"/>
        <end position="193"/>
    </location>
</feature>
<name>A0A7C9NZP2_9BACT</name>
<sequence>MLSAGRAAGFPVRAFGLIVRKEVHAMAKKVAILMAEGFEPVELTAPADVLRRAGAEVTCVSVTPTALVEGAHGLILVPDANLDAVDLSDFDMLVVPGGSVGVQNLLGCEPLLQAIPAYAAGEGGRLLGAICAGPMVLDAAGVLEGRKVTCYPGCEEGFPEGAYQGVIGVVRDGNLVTASGPGQAIAFGLTLAEALCGKEAADEVASGMLLG</sequence>
<proteinExistence type="predicted"/>
<protein>
    <submittedName>
        <fullName evidence="2">DJ-1 family protein</fullName>
    </submittedName>
</protein>
<dbReference type="AlphaFoldDB" id="A0A7C9NZP2"/>
<dbReference type="PANTHER" id="PTHR48094">
    <property type="entry name" value="PROTEIN/NUCLEIC ACID DEGLYCASE DJ-1-RELATED"/>
    <property type="match status" value="1"/>
</dbReference>
<reference evidence="2" key="1">
    <citation type="submission" date="2018-08" db="EMBL/GenBank/DDBJ databases">
        <title>Murine metabolic-syndrome-specific gut microbial biobank.</title>
        <authorList>
            <person name="Liu C."/>
        </authorList>
    </citation>
    <scope>NUCLEOTIDE SEQUENCE [LARGE SCALE GENOMIC DNA]</scope>
    <source>
        <strain evidence="2">Z82</strain>
    </source>
</reference>